<keyword evidence="2" id="KW-0012">Acyltransferase</keyword>
<keyword evidence="6" id="KW-1185">Reference proteome</keyword>
<sequence>MISLRYCSATVLLSFMAYQFFAKAQQAKRSSSASPPLPQHSPPSSRNAHNQPPKYPPPMVVSSQSVTPGQVSVNVASRLKPPAAKDPSLHPPAYPHPIQSGYSTPHEHVTIEPVSTAHIPSLSRITGLLLPIRYHSSFYTATVTDPVIASVSRVAVYHDHPVGAAPPSATTPAQSAGTDKVIGGIRCRLERLPESAVESNQSHSGESQEPTNLYIQTLHLLSPYRGCGIAASLLSSLLFSSPPALHSSTPGYNVSELVRHYNIRTVTAHVHEANDDGLKWYISRGFQVEDGIIENYYRRLKPSGARIVKLDLRWNDKADEPKEPTKQASLEPALQERKTSPELDGDWEKVEAEDGIDSDEFGVHSVIESRLLDADESARRKRKADDEPLRH</sequence>
<dbReference type="PANTHER" id="PTHR42919:SF8">
    <property type="entry name" value="N-ALPHA-ACETYLTRANSFERASE 50"/>
    <property type="match status" value="1"/>
</dbReference>
<dbReference type="InterPro" id="IPR016181">
    <property type="entry name" value="Acyl_CoA_acyltransferase"/>
</dbReference>
<dbReference type="PANTHER" id="PTHR42919">
    <property type="entry name" value="N-ALPHA-ACETYLTRANSFERASE"/>
    <property type="match status" value="1"/>
</dbReference>
<keyword evidence="1" id="KW-0808">Transferase</keyword>
<feature type="chain" id="PRO_5046656387" description="GNAT family acetyltransferase" evidence="4">
    <location>
        <begin position="25"/>
        <end position="391"/>
    </location>
</feature>
<proteinExistence type="predicted"/>
<evidence type="ECO:0000256" key="1">
    <source>
        <dbReference type="ARBA" id="ARBA00022679"/>
    </source>
</evidence>
<gene>
    <name evidence="5" type="ORF">BJY01DRAFT_216779</name>
</gene>
<comment type="caution">
    <text evidence="5">The sequence shown here is derived from an EMBL/GenBank/DDBJ whole genome shotgun (WGS) entry which is preliminary data.</text>
</comment>
<dbReference type="SUPFAM" id="SSF55729">
    <property type="entry name" value="Acyl-CoA N-acyltransferases (Nat)"/>
    <property type="match status" value="1"/>
</dbReference>
<evidence type="ECO:0008006" key="7">
    <source>
        <dbReference type="Google" id="ProtNLM"/>
    </source>
</evidence>
<evidence type="ECO:0000256" key="2">
    <source>
        <dbReference type="ARBA" id="ARBA00023315"/>
    </source>
</evidence>
<feature type="compositionally biased region" description="Basic and acidic residues" evidence="3">
    <location>
        <begin position="334"/>
        <end position="348"/>
    </location>
</feature>
<accession>A0ABR4JTD6</accession>
<evidence type="ECO:0000256" key="3">
    <source>
        <dbReference type="SAM" id="MobiDB-lite"/>
    </source>
</evidence>
<evidence type="ECO:0000313" key="5">
    <source>
        <dbReference type="EMBL" id="KAL2842233.1"/>
    </source>
</evidence>
<dbReference type="EMBL" id="JBFXLU010000101">
    <property type="protein sequence ID" value="KAL2842233.1"/>
    <property type="molecule type" value="Genomic_DNA"/>
</dbReference>
<name>A0ABR4JTD6_9EURO</name>
<feature type="signal peptide" evidence="4">
    <location>
        <begin position="1"/>
        <end position="24"/>
    </location>
</feature>
<keyword evidence="4" id="KW-0732">Signal</keyword>
<evidence type="ECO:0000256" key="4">
    <source>
        <dbReference type="SAM" id="SignalP"/>
    </source>
</evidence>
<dbReference type="InterPro" id="IPR051556">
    <property type="entry name" value="N-term/lysine_N-AcTrnsfr"/>
</dbReference>
<protein>
    <recommendedName>
        <fullName evidence="7">GNAT family acetyltransferase</fullName>
    </recommendedName>
</protein>
<evidence type="ECO:0000313" key="6">
    <source>
        <dbReference type="Proteomes" id="UP001610446"/>
    </source>
</evidence>
<organism evidence="5 6">
    <name type="scientific">Aspergillus pseudoustus</name>
    <dbReference type="NCBI Taxonomy" id="1810923"/>
    <lineage>
        <taxon>Eukaryota</taxon>
        <taxon>Fungi</taxon>
        <taxon>Dikarya</taxon>
        <taxon>Ascomycota</taxon>
        <taxon>Pezizomycotina</taxon>
        <taxon>Eurotiomycetes</taxon>
        <taxon>Eurotiomycetidae</taxon>
        <taxon>Eurotiales</taxon>
        <taxon>Aspergillaceae</taxon>
        <taxon>Aspergillus</taxon>
        <taxon>Aspergillus subgen. Nidulantes</taxon>
    </lineage>
</organism>
<feature type="region of interest" description="Disordered" evidence="3">
    <location>
        <begin position="30"/>
        <end position="67"/>
    </location>
</feature>
<dbReference type="Gene3D" id="3.40.630.30">
    <property type="match status" value="1"/>
</dbReference>
<dbReference type="Proteomes" id="UP001610446">
    <property type="component" value="Unassembled WGS sequence"/>
</dbReference>
<feature type="region of interest" description="Disordered" evidence="3">
    <location>
        <begin position="318"/>
        <end position="348"/>
    </location>
</feature>
<reference evidence="5 6" key="1">
    <citation type="submission" date="2024-07" db="EMBL/GenBank/DDBJ databases">
        <title>Section-level genome sequencing and comparative genomics of Aspergillus sections Usti and Cavernicolus.</title>
        <authorList>
            <consortium name="Lawrence Berkeley National Laboratory"/>
            <person name="Nybo J.L."/>
            <person name="Vesth T.C."/>
            <person name="Theobald S."/>
            <person name="Frisvad J.C."/>
            <person name="Larsen T.O."/>
            <person name="Kjaerboelling I."/>
            <person name="Rothschild-Mancinelli K."/>
            <person name="Lyhne E.K."/>
            <person name="Kogle M.E."/>
            <person name="Barry K."/>
            <person name="Clum A."/>
            <person name="Na H."/>
            <person name="Ledsgaard L."/>
            <person name="Lin J."/>
            <person name="Lipzen A."/>
            <person name="Kuo A."/>
            <person name="Riley R."/>
            <person name="Mondo S."/>
            <person name="Labutti K."/>
            <person name="Haridas S."/>
            <person name="Pangalinan J."/>
            <person name="Salamov A.A."/>
            <person name="Simmons B.A."/>
            <person name="Magnuson J.K."/>
            <person name="Chen J."/>
            <person name="Drula E."/>
            <person name="Henrissat B."/>
            <person name="Wiebenga A."/>
            <person name="Lubbers R.J."/>
            <person name="Gomes A.C."/>
            <person name="Makela M.R."/>
            <person name="Stajich J."/>
            <person name="Grigoriev I.V."/>
            <person name="Mortensen U.H."/>
            <person name="De Vries R.P."/>
            <person name="Baker S.E."/>
            <person name="Andersen M.R."/>
        </authorList>
    </citation>
    <scope>NUCLEOTIDE SEQUENCE [LARGE SCALE GENOMIC DNA]</scope>
    <source>
        <strain evidence="5 6">CBS 123904</strain>
    </source>
</reference>